<accession>A0A4Y2I0X4</accession>
<feature type="non-terminal residue" evidence="1">
    <location>
        <position position="1"/>
    </location>
</feature>
<dbReference type="AlphaFoldDB" id="A0A4Y2I0X4"/>
<proteinExistence type="predicted"/>
<reference evidence="1 2" key="1">
    <citation type="journal article" date="2019" name="Sci. Rep.">
        <title>Orb-weaving spider Araneus ventricosus genome elucidates the spidroin gene catalogue.</title>
        <authorList>
            <person name="Kono N."/>
            <person name="Nakamura H."/>
            <person name="Ohtoshi R."/>
            <person name="Moran D.A.P."/>
            <person name="Shinohara A."/>
            <person name="Yoshida Y."/>
            <person name="Fujiwara M."/>
            <person name="Mori M."/>
            <person name="Tomita M."/>
            <person name="Arakawa K."/>
        </authorList>
    </citation>
    <scope>NUCLEOTIDE SEQUENCE [LARGE SCALE GENOMIC DNA]</scope>
</reference>
<evidence type="ECO:0000313" key="2">
    <source>
        <dbReference type="Proteomes" id="UP000499080"/>
    </source>
</evidence>
<gene>
    <name evidence="1" type="ORF">AVEN_73139_1</name>
</gene>
<organism evidence="1 2">
    <name type="scientific">Araneus ventricosus</name>
    <name type="common">Orbweaver spider</name>
    <name type="synonym">Epeira ventricosa</name>
    <dbReference type="NCBI Taxonomy" id="182803"/>
    <lineage>
        <taxon>Eukaryota</taxon>
        <taxon>Metazoa</taxon>
        <taxon>Ecdysozoa</taxon>
        <taxon>Arthropoda</taxon>
        <taxon>Chelicerata</taxon>
        <taxon>Arachnida</taxon>
        <taxon>Araneae</taxon>
        <taxon>Araneomorphae</taxon>
        <taxon>Entelegynae</taxon>
        <taxon>Araneoidea</taxon>
        <taxon>Araneidae</taxon>
        <taxon>Araneus</taxon>
    </lineage>
</organism>
<evidence type="ECO:0000313" key="1">
    <source>
        <dbReference type="EMBL" id="GBM71437.1"/>
    </source>
</evidence>
<dbReference type="EMBL" id="BGPR01104934">
    <property type="protein sequence ID" value="GBM71437.1"/>
    <property type="molecule type" value="Genomic_DNA"/>
</dbReference>
<dbReference type="Proteomes" id="UP000499080">
    <property type="component" value="Unassembled WGS sequence"/>
</dbReference>
<keyword evidence="2" id="KW-1185">Reference proteome</keyword>
<sequence>IAWGPLAQEPLLWANPVNQPCRPTIIQEAGSYKKQ</sequence>
<name>A0A4Y2I0X4_ARAVE</name>
<comment type="caution">
    <text evidence="1">The sequence shown here is derived from an EMBL/GenBank/DDBJ whole genome shotgun (WGS) entry which is preliminary data.</text>
</comment>
<protein>
    <submittedName>
        <fullName evidence="1">Uncharacterized protein</fullName>
    </submittedName>
</protein>